<dbReference type="Pfam" id="PF00004">
    <property type="entry name" value="AAA"/>
    <property type="match status" value="1"/>
</dbReference>
<comment type="similarity">
    <text evidence="1 10">Belongs to the ClpA/ClpB family.</text>
</comment>
<dbReference type="InterPro" id="IPR028299">
    <property type="entry name" value="ClpA/B_CS2"/>
</dbReference>
<evidence type="ECO:0000256" key="11">
    <source>
        <dbReference type="RuleBase" id="RU362034"/>
    </source>
</evidence>
<dbReference type="InterPro" id="IPR004176">
    <property type="entry name" value="Clp_R_N"/>
</dbReference>
<dbReference type="PROSITE" id="PS00871">
    <property type="entry name" value="CLPAB_2"/>
    <property type="match status" value="1"/>
</dbReference>
<dbReference type="SMART" id="SM01086">
    <property type="entry name" value="ClpB_D2-small"/>
    <property type="match status" value="1"/>
</dbReference>
<dbReference type="InterPro" id="IPR041546">
    <property type="entry name" value="ClpA/ClpB_AAA_lid"/>
</dbReference>
<comment type="subunit">
    <text evidence="8">Homohexamer. The oligomerization is ATP-dependent.</text>
</comment>
<dbReference type="PANTHER" id="PTHR11638">
    <property type="entry name" value="ATP-DEPENDENT CLP PROTEASE"/>
    <property type="match status" value="1"/>
</dbReference>
<dbReference type="PANTHER" id="PTHR11638:SF18">
    <property type="entry name" value="HEAT SHOCK PROTEIN 104"/>
    <property type="match status" value="1"/>
</dbReference>
<accession>A0A4Q9BBM6</accession>
<evidence type="ECO:0000256" key="4">
    <source>
        <dbReference type="ARBA" id="ARBA00022741"/>
    </source>
</evidence>
<feature type="coiled-coil region" evidence="11">
    <location>
        <begin position="782"/>
        <end position="809"/>
    </location>
</feature>
<protein>
    <recommendedName>
        <fullName evidence="2 11">Chaperone protein ClpB</fullName>
    </recommendedName>
</protein>
<dbReference type="Pfam" id="PF17871">
    <property type="entry name" value="AAA_lid_9"/>
    <property type="match status" value="1"/>
</dbReference>
<comment type="subcellular location">
    <subcellularLocation>
        <location evidence="11">Cytoplasm</location>
    </subcellularLocation>
</comment>
<dbReference type="InterPro" id="IPR017730">
    <property type="entry name" value="Chaperonin_ClpB"/>
</dbReference>
<dbReference type="InterPro" id="IPR003593">
    <property type="entry name" value="AAA+_ATPase"/>
</dbReference>
<evidence type="ECO:0000256" key="5">
    <source>
        <dbReference type="ARBA" id="ARBA00022840"/>
    </source>
</evidence>
<evidence type="ECO:0000256" key="10">
    <source>
        <dbReference type="RuleBase" id="RU004432"/>
    </source>
</evidence>
<evidence type="ECO:0000259" key="12">
    <source>
        <dbReference type="PROSITE" id="PS51903"/>
    </source>
</evidence>
<comment type="function">
    <text evidence="11">Part of a stress-induced multi-chaperone system, it is involved in the recovery of the cell from heat-induced damage, in cooperation with DnaK, DnaJ and GrpE.</text>
</comment>
<keyword evidence="7 10" id="KW-0143">Chaperone</keyword>
<dbReference type="InterPro" id="IPR018368">
    <property type="entry name" value="ClpA/B_CS1"/>
</dbReference>
<dbReference type="EMBL" id="SEWY01000004">
    <property type="protein sequence ID" value="TBH71838.1"/>
    <property type="molecule type" value="Genomic_DNA"/>
</dbReference>
<dbReference type="InterPro" id="IPR019489">
    <property type="entry name" value="Clp_ATPase_C"/>
</dbReference>
<dbReference type="Proteomes" id="UP000293583">
    <property type="component" value="Unassembled WGS sequence"/>
</dbReference>
<dbReference type="Pfam" id="PF07724">
    <property type="entry name" value="AAA_2"/>
    <property type="match status" value="1"/>
</dbReference>
<dbReference type="PRINTS" id="PR00300">
    <property type="entry name" value="CLPPROTEASEA"/>
</dbReference>
<keyword evidence="3 9" id="KW-0677">Repeat</keyword>
<gene>
    <name evidence="11 13" type="primary">clpB</name>
    <name evidence="13" type="ORF">EWU20_08385</name>
</gene>
<reference evidence="13 14" key="1">
    <citation type="submission" date="2019-02" db="EMBL/GenBank/DDBJ databases">
        <title>Genome of a new Bacteroidetes strain.</title>
        <authorList>
            <person name="Pitt A."/>
        </authorList>
    </citation>
    <scope>NUCLEOTIDE SEQUENCE [LARGE SCALE GENOMIC DNA]</scope>
    <source>
        <strain evidence="13 14">103A-SOEBACH</strain>
    </source>
</reference>
<keyword evidence="14" id="KW-1185">Reference proteome</keyword>
<dbReference type="InterPro" id="IPR027417">
    <property type="entry name" value="P-loop_NTPase"/>
</dbReference>
<evidence type="ECO:0000256" key="6">
    <source>
        <dbReference type="ARBA" id="ARBA00023054"/>
    </source>
</evidence>
<evidence type="ECO:0000256" key="9">
    <source>
        <dbReference type="PROSITE-ProRule" id="PRU01251"/>
    </source>
</evidence>
<dbReference type="InterPro" id="IPR036628">
    <property type="entry name" value="Clp_N_dom_sf"/>
</dbReference>
<dbReference type="SUPFAM" id="SSF81923">
    <property type="entry name" value="Double Clp-N motif"/>
    <property type="match status" value="1"/>
</dbReference>
<keyword evidence="11" id="KW-0346">Stress response</keyword>
<dbReference type="GO" id="GO:0042026">
    <property type="term" value="P:protein refolding"/>
    <property type="evidence" value="ECO:0007669"/>
    <property type="project" value="UniProtKB-UniRule"/>
</dbReference>
<name>A0A4Q9BBM6_9BACT</name>
<comment type="subunit">
    <text evidence="11">Homohexamer; The oligomerization is ATP-dependent.</text>
</comment>
<evidence type="ECO:0000256" key="2">
    <source>
        <dbReference type="ARBA" id="ARBA00017574"/>
    </source>
</evidence>
<feature type="domain" description="Clp R" evidence="12">
    <location>
        <begin position="3"/>
        <end position="144"/>
    </location>
</feature>
<sequence length="866" mass="96510">MNPNNYTSQAGLIIQNAMEIASQNGQQAIETGHLLQAILQDDTQTSAFLLKKNGVSVPQIQDKLQSILSSYPKVSGAQPYASNALQQVLTKAEALKTEFGDSYVSVEILFLALIESKDAVSDLLKSLGINKVNFKKSITELRGNRKVNDPHAEGTYQSLEKYGKNLNELAKAGKIDPVIGRDEEIRRVLQILSRRTKNNPILLGEPGVGKTAIVEGLAQRIVSGDVPENLKSKIVMSLDMGLLVAGAKYKGEFEERLKAVIKEVTDSDGEIVLFIDEIHTLIGAGGGGEGAMDAANLLKPALARGELHAIGATTLKEYQKYIEKDKALERRFQSVLVEEPDVADAISILRGIKDKYELHHGVRIQDDAVIAAVELSNRYISDRFLPDKAIDLMDEAAAKMRLEIDSVPEEIDDIQRKIMQLEIEREAIRRENNKEKETILSRDLADLSEKRDALKAKWQSEKSVLDAVRAEKETIDRLKLEAEQAERQGDYGKVAEIRYGRLVESEQKLKDMQAQPAGENSMLQEEVTAENVAEVVAKWTGIPVSRMLQTEVEKLLHLEDELHKRVAGQDQAIEMVSDAVRRSRAGLQDPKRPIGSFIFLGTTGVGKTELAKTLASYLFNDENAMIRIDMSEYQERHAVSRLVGAPPGYVGYDEGGQLTEAVRRKPYSVVLLDEIEKAHPDVWNILLQVLDEGRLTDNKGRTANFKNTIIIMTSNIGSHLIQEKMALMEGWNNAIVLEETKEEVMTLLKQVVRPEFLNRVDEVVLFEPLTLEHARKILAIQFKEVQKRLAEQNITLEASEDALNKLAKDGYDPNYGGRPMKRVLQKAVLNELSKAILSGKIQKDSAVMMELDAKGELSFENVEVEI</sequence>
<dbReference type="InterPro" id="IPR050130">
    <property type="entry name" value="ClpA_ClpB"/>
</dbReference>
<dbReference type="SMART" id="SM00382">
    <property type="entry name" value="AAA"/>
    <property type="match status" value="2"/>
</dbReference>
<keyword evidence="11" id="KW-0963">Cytoplasm</keyword>
<dbReference type="SUPFAM" id="SSF52540">
    <property type="entry name" value="P-loop containing nucleoside triphosphate hydrolases"/>
    <property type="match status" value="2"/>
</dbReference>
<keyword evidence="4 10" id="KW-0547">Nucleotide-binding</keyword>
<dbReference type="RefSeq" id="WP_130923477.1">
    <property type="nucleotide sequence ID" value="NZ_JAANOL010000001.1"/>
</dbReference>
<dbReference type="GO" id="GO:0005524">
    <property type="term" value="F:ATP binding"/>
    <property type="evidence" value="ECO:0007669"/>
    <property type="project" value="UniProtKB-UniRule"/>
</dbReference>
<evidence type="ECO:0000313" key="13">
    <source>
        <dbReference type="EMBL" id="TBH71838.1"/>
    </source>
</evidence>
<keyword evidence="5 10" id="KW-0067">ATP-binding</keyword>
<keyword evidence="6 11" id="KW-0175">Coiled coil</keyword>
<dbReference type="InterPro" id="IPR003959">
    <property type="entry name" value="ATPase_AAA_core"/>
</dbReference>
<dbReference type="CDD" id="cd00009">
    <property type="entry name" value="AAA"/>
    <property type="match status" value="1"/>
</dbReference>
<dbReference type="GO" id="GO:0016887">
    <property type="term" value="F:ATP hydrolysis activity"/>
    <property type="evidence" value="ECO:0007669"/>
    <property type="project" value="InterPro"/>
</dbReference>
<organism evidence="13 14">
    <name type="scientific">Aquirufa antheringensis</name>
    <dbReference type="NCBI Taxonomy" id="2516559"/>
    <lineage>
        <taxon>Bacteria</taxon>
        <taxon>Pseudomonadati</taxon>
        <taxon>Bacteroidota</taxon>
        <taxon>Cytophagia</taxon>
        <taxon>Cytophagales</taxon>
        <taxon>Flectobacillaceae</taxon>
        <taxon>Aquirufa</taxon>
    </lineage>
</organism>
<comment type="caution">
    <text evidence="13">The sequence shown here is derived from an EMBL/GenBank/DDBJ whole genome shotgun (WGS) entry which is preliminary data.</text>
</comment>
<dbReference type="FunFam" id="3.40.50.300:FF:000025">
    <property type="entry name" value="ATP-dependent Clp protease subunit"/>
    <property type="match status" value="1"/>
</dbReference>
<dbReference type="OrthoDB" id="9803641at2"/>
<dbReference type="PROSITE" id="PS51903">
    <property type="entry name" value="CLP_R"/>
    <property type="match status" value="1"/>
</dbReference>
<dbReference type="Pfam" id="PF02861">
    <property type="entry name" value="Clp_N"/>
    <property type="match status" value="1"/>
</dbReference>
<dbReference type="Gene3D" id="1.10.1780.10">
    <property type="entry name" value="Clp, N-terminal domain"/>
    <property type="match status" value="1"/>
</dbReference>
<dbReference type="NCBIfam" id="TIGR03346">
    <property type="entry name" value="chaperone_ClpB"/>
    <property type="match status" value="1"/>
</dbReference>
<dbReference type="CDD" id="cd19499">
    <property type="entry name" value="RecA-like_ClpB_Hsp104-like"/>
    <property type="match status" value="1"/>
</dbReference>
<dbReference type="Gene3D" id="3.40.50.300">
    <property type="entry name" value="P-loop containing nucleotide triphosphate hydrolases"/>
    <property type="match status" value="3"/>
</dbReference>
<evidence type="ECO:0000256" key="3">
    <source>
        <dbReference type="ARBA" id="ARBA00022737"/>
    </source>
</evidence>
<evidence type="ECO:0000256" key="8">
    <source>
        <dbReference type="ARBA" id="ARBA00026057"/>
    </source>
</evidence>
<dbReference type="FunFam" id="3.40.50.300:FF:000010">
    <property type="entry name" value="Chaperone clpB 1, putative"/>
    <property type="match status" value="1"/>
</dbReference>
<dbReference type="Gene3D" id="1.10.8.60">
    <property type="match status" value="1"/>
</dbReference>
<dbReference type="InterPro" id="IPR001270">
    <property type="entry name" value="ClpA/B"/>
</dbReference>
<dbReference type="GO" id="GO:0034605">
    <property type="term" value="P:cellular response to heat"/>
    <property type="evidence" value="ECO:0007669"/>
    <property type="project" value="TreeGrafter"/>
</dbReference>
<proteinExistence type="inferred from homology"/>
<dbReference type="PROSITE" id="PS00870">
    <property type="entry name" value="CLPAB_1"/>
    <property type="match status" value="1"/>
</dbReference>
<dbReference type="FunFam" id="3.40.50.300:FF:000120">
    <property type="entry name" value="ATP-dependent chaperone ClpB"/>
    <property type="match status" value="1"/>
</dbReference>
<feature type="coiled-coil region" evidence="11">
    <location>
        <begin position="404"/>
        <end position="438"/>
    </location>
</feature>
<evidence type="ECO:0000256" key="7">
    <source>
        <dbReference type="ARBA" id="ARBA00023186"/>
    </source>
</evidence>
<dbReference type="GO" id="GO:0005737">
    <property type="term" value="C:cytoplasm"/>
    <property type="evidence" value="ECO:0007669"/>
    <property type="project" value="UniProtKB-SubCell"/>
</dbReference>
<dbReference type="Pfam" id="PF10431">
    <property type="entry name" value="ClpB_D2-small"/>
    <property type="match status" value="1"/>
</dbReference>
<evidence type="ECO:0000313" key="14">
    <source>
        <dbReference type="Proteomes" id="UP000293583"/>
    </source>
</evidence>
<evidence type="ECO:0000256" key="1">
    <source>
        <dbReference type="ARBA" id="ARBA00008675"/>
    </source>
</evidence>
<dbReference type="AlphaFoldDB" id="A0A4Q9BBM6"/>